<dbReference type="SUPFAM" id="SSF53335">
    <property type="entry name" value="S-adenosyl-L-methionine-dependent methyltransferases"/>
    <property type="match status" value="1"/>
</dbReference>
<proteinExistence type="predicted"/>
<evidence type="ECO:0000313" key="4">
    <source>
        <dbReference type="Proteomes" id="UP000657421"/>
    </source>
</evidence>
<name>A0ABR7N9Q1_9FIRM</name>
<dbReference type="Proteomes" id="UP000657421">
    <property type="component" value="Unassembled WGS sequence"/>
</dbReference>
<dbReference type="Gene3D" id="2.20.25.110">
    <property type="entry name" value="S-adenosyl-L-methionine-dependent methyltransferases"/>
    <property type="match status" value="1"/>
</dbReference>
<reference evidence="3 4" key="1">
    <citation type="submission" date="2020-08" db="EMBL/GenBank/DDBJ databases">
        <title>Genome public.</title>
        <authorList>
            <person name="Liu C."/>
            <person name="Sun Q."/>
        </authorList>
    </citation>
    <scope>NUCLEOTIDE SEQUENCE [LARGE SCALE GENOMIC DNA]</scope>
    <source>
        <strain evidence="3 4">NSJ-46</strain>
    </source>
</reference>
<dbReference type="CDD" id="cd02440">
    <property type="entry name" value="AdoMet_MTases"/>
    <property type="match status" value="1"/>
</dbReference>
<organism evidence="3 4">
    <name type="scientific">Jingyaoa shaoxingensis</name>
    <dbReference type="NCBI Taxonomy" id="2763671"/>
    <lineage>
        <taxon>Bacteria</taxon>
        <taxon>Bacillati</taxon>
        <taxon>Bacillota</taxon>
        <taxon>Clostridia</taxon>
        <taxon>Lachnospirales</taxon>
        <taxon>Lachnospiraceae</taxon>
        <taxon>Jingyaoa</taxon>
    </lineage>
</organism>
<dbReference type="Gene3D" id="3.40.50.150">
    <property type="entry name" value="Vaccinia Virus protein VP39"/>
    <property type="match status" value="1"/>
</dbReference>
<evidence type="ECO:0000256" key="1">
    <source>
        <dbReference type="ARBA" id="ARBA00022679"/>
    </source>
</evidence>
<sequence>MYSDIFSRVYDAFGWNYYPESFAQLLLRWIEEMEIKVKSMLDLGCGTGVLCGIMQEHSISTHGMDLSTGMIAMAKEKYPNIPFDVGNMVTWKPENTYDLVTSTCDALNHILDQEDVKKVFRNVYSYVNAGGSFLFDLLREGEAEECEPVDLGELDGKRLQFQIYHPGENLVTLQTDLFDGETLVNTEKIQERLYDPEWIMTELKKAGFSEVQCTDQLLKEHDSHAATWFMIARK</sequence>
<dbReference type="InterPro" id="IPR029063">
    <property type="entry name" value="SAM-dependent_MTases_sf"/>
</dbReference>
<dbReference type="RefSeq" id="WP_249308164.1">
    <property type="nucleotide sequence ID" value="NZ_JACRSZ010000007.1"/>
</dbReference>
<comment type="caution">
    <text evidence="3">The sequence shown here is derived from an EMBL/GenBank/DDBJ whole genome shotgun (WGS) entry which is preliminary data.</text>
</comment>
<accession>A0ABR7N9Q1</accession>
<keyword evidence="3" id="KW-0489">Methyltransferase</keyword>
<dbReference type="Pfam" id="PF13649">
    <property type="entry name" value="Methyltransf_25"/>
    <property type="match status" value="1"/>
</dbReference>
<dbReference type="GO" id="GO:0008168">
    <property type="term" value="F:methyltransferase activity"/>
    <property type="evidence" value="ECO:0007669"/>
    <property type="project" value="UniProtKB-KW"/>
</dbReference>
<keyword evidence="4" id="KW-1185">Reference proteome</keyword>
<dbReference type="GO" id="GO:0032259">
    <property type="term" value="P:methylation"/>
    <property type="evidence" value="ECO:0007669"/>
    <property type="project" value="UniProtKB-KW"/>
</dbReference>
<dbReference type="PANTHER" id="PTHR43861">
    <property type="entry name" value="TRANS-ACONITATE 2-METHYLTRANSFERASE-RELATED"/>
    <property type="match status" value="1"/>
</dbReference>
<feature type="domain" description="Methyltransferase" evidence="2">
    <location>
        <begin position="41"/>
        <end position="131"/>
    </location>
</feature>
<evidence type="ECO:0000313" key="3">
    <source>
        <dbReference type="EMBL" id="MBC8573140.1"/>
    </source>
</evidence>
<evidence type="ECO:0000259" key="2">
    <source>
        <dbReference type="Pfam" id="PF13649"/>
    </source>
</evidence>
<gene>
    <name evidence="3" type="ORF">H8716_08595</name>
</gene>
<protein>
    <submittedName>
        <fullName evidence="3">Class I SAM-dependent methyltransferase</fullName>
    </submittedName>
</protein>
<dbReference type="EMBL" id="JACRSZ010000007">
    <property type="protein sequence ID" value="MBC8573140.1"/>
    <property type="molecule type" value="Genomic_DNA"/>
</dbReference>
<dbReference type="InterPro" id="IPR041698">
    <property type="entry name" value="Methyltransf_25"/>
</dbReference>
<keyword evidence="1" id="KW-0808">Transferase</keyword>